<comment type="caution">
    <text evidence="4">The sequence shown here is derived from an EMBL/GenBank/DDBJ whole genome shotgun (WGS) entry which is preliminary data.</text>
</comment>
<dbReference type="PROSITE" id="PS50110">
    <property type="entry name" value="RESPONSE_REGULATORY"/>
    <property type="match status" value="1"/>
</dbReference>
<dbReference type="PROSITE" id="PS50930">
    <property type="entry name" value="HTH_LYTTR"/>
    <property type="match status" value="1"/>
</dbReference>
<dbReference type="Gene3D" id="3.40.50.2300">
    <property type="match status" value="1"/>
</dbReference>
<dbReference type="Proteomes" id="UP000438914">
    <property type="component" value="Unassembled WGS sequence"/>
</dbReference>
<evidence type="ECO:0000259" key="2">
    <source>
        <dbReference type="PROSITE" id="PS50110"/>
    </source>
</evidence>
<dbReference type="Gene3D" id="2.40.50.1020">
    <property type="entry name" value="LytTr DNA-binding domain"/>
    <property type="match status" value="1"/>
</dbReference>
<accession>A0A7K0KDJ5</accession>
<feature type="domain" description="HTH LytTR-type" evidence="3">
    <location>
        <begin position="152"/>
        <end position="238"/>
    </location>
</feature>
<dbReference type="SUPFAM" id="SSF52172">
    <property type="entry name" value="CheY-like"/>
    <property type="match status" value="1"/>
</dbReference>
<feature type="domain" description="Response regulatory" evidence="2">
    <location>
        <begin position="5"/>
        <end position="116"/>
    </location>
</feature>
<dbReference type="SMART" id="SM00850">
    <property type="entry name" value="LytTR"/>
    <property type="match status" value="1"/>
</dbReference>
<organism evidence="4 5">
    <name type="scientific">Hallella mizrahii</name>
    <dbReference type="NCBI Taxonomy" id="2606637"/>
    <lineage>
        <taxon>Bacteria</taxon>
        <taxon>Pseudomonadati</taxon>
        <taxon>Bacteroidota</taxon>
        <taxon>Bacteroidia</taxon>
        <taxon>Bacteroidales</taxon>
        <taxon>Prevotellaceae</taxon>
        <taxon>Hallella</taxon>
    </lineage>
</organism>
<keyword evidence="1" id="KW-0597">Phosphoprotein</keyword>
<evidence type="ECO:0000259" key="3">
    <source>
        <dbReference type="PROSITE" id="PS50930"/>
    </source>
</evidence>
<dbReference type="PANTHER" id="PTHR37299:SF1">
    <property type="entry name" value="STAGE 0 SPORULATION PROTEIN A HOMOLOG"/>
    <property type="match status" value="1"/>
</dbReference>
<proteinExistence type="predicted"/>
<gene>
    <name evidence="4" type="ORF">FYJ73_04830</name>
</gene>
<dbReference type="InterPro" id="IPR001789">
    <property type="entry name" value="Sig_transdc_resp-reg_receiver"/>
</dbReference>
<dbReference type="InterPro" id="IPR007492">
    <property type="entry name" value="LytTR_DNA-bd_dom"/>
</dbReference>
<dbReference type="GO" id="GO:0000156">
    <property type="term" value="F:phosphorelay response regulator activity"/>
    <property type="evidence" value="ECO:0007669"/>
    <property type="project" value="InterPro"/>
</dbReference>
<dbReference type="EMBL" id="VUNG01000007">
    <property type="protein sequence ID" value="MST83996.1"/>
    <property type="molecule type" value="Genomic_DNA"/>
</dbReference>
<reference evidence="4 5" key="1">
    <citation type="submission" date="2019-08" db="EMBL/GenBank/DDBJ databases">
        <title>In-depth cultivation of the pig gut microbiome towards novel bacterial diversity and tailored functional studies.</title>
        <authorList>
            <person name="Wylensek D."/>
            <person name="Hitch T.C.A."/>
            <person name="Clavel T."/>
        </authorList>
    </citation>
    <scope>NUCLEOTIDE SEQUENCE [LARGE SCALE GENOMIC DNA]</scope>
    <source>
        <strain evidence="4 5">LKV-178-WT-2A</strain>
    </source>
</reference>
<dbReference type="AlphaFoldDB" id="A0A7K0KDJ5"/>
<dbReference type="Pfam" id="PF00072">
    <property type="entry name" value="Response_reg"/>
    <property type="match status" value="1"/>
</dbReference>
<evidence type="ECO:0000313" key="5">
    <source>
        <dbReference type="Proteomes" id="UP000438914"/>
    </source>
</evidence>
<dbReference type="Pfam" id="PF04397">
    <property type="entry name" value="LytTR"/>
    <property type="match status" value="1"/>
</dbReference>
<sequence length="258" mass="29768">MTKIEVLTVDDEPLALQQLESYIQKISFFHLMASCLSTKEAWKVMKQHAVDVIFCDINMPDVNGMDFVKSLADPPLIVFTTAYSEYAVEGYQVNAIDYLLKPFSLEEFQRVAIKVKKIFEIKLKAADRQLQENSSTANANASATKLEENGDLFVHTEHKMVRIPIKDIVYVEGMSEYLKIHTQGEQKPVIILQSMKTMEDRLPKNFMRIHRSFLINLHCITELNKTRVFLSDNIPLPIGDMYRDKLFTYVNNRILGKK</sequence>
<dbReference type="RefSeq" id="WP_154533579.1">
    <property type="nucleotide sequence ID" value="NZ_VUNG01000007.1"/>
</dbReference>
<name>A0A7K0KDJ5_9BACT</name>
<dbReference type="PANTHER" id="PTHR37299">
    <property type="entry name" value="TRANSCRIPTIONAL REGULATOR-RELATED"/>
    <property type="match status" value="1"/>
</dbReference>
<dbReference type="InterPro" id="IPR011006">
    <property type="entry name" value="CheY-like_superfamily"/>
</dbReference>
<evidence type="ECO:0000256" key="1">
    <source>
        <dbReference type="PROSITE-ProRule" id="PRU00169"/>
    </source>
</evidence>
<feature type="modified residue" description="4-aspartylphosphate" evidence="1">
    <location>
        <position position="56"/>
    </location>
</feature>
<protein>
    <submittedName>
        <fullName evidence="4">Response regulator transcription factor</fullName>
    </submittedName>
</protein>
<dbReference type="GO" id="GO:0003677">
    <property type="term" value="F:DNA binding"/>
    <property type="evidence" value="ECO:0007669"/>
    <property type="project" value="InterPro"/>
</dbReference>
<keyword evidence="5" id="KW-1185">Reference proteome</keyword>
<dbReference type="InterPro" id="IPR046947">
    <property type="entry name" value="LytR-like"/>
</dbReference>
<evidence type="ECO:0000313" key="4">
    <source>
        <dbReference type="EMBL" id="MST83996.1"/>
    </source>
</evidence>
<dbReference type="SMART" id="SM00448">
    <property type="entry name" value="REC"/>
    <property type="match status" value="1"/>
</dbReference>